<protein>
    <submittedName>
        <fullName evidence="2">Uncharacterized protein</fullName>
    </submittedName>
</protein>
<evidence type="ECO:0000256" key="1">
    <source>
        <dbReference type="SAM" id="MobiDB-lite"/>
    </source>
</evidence>
<name>A0ABX4R8V0_9PROT</name>
<accession>A0ABX4R8V0</accession>
<dbReference type="Proteomes" id="UP000233365">
    <property type="component" value="Unassembled WGS sequence"/>
</dbReference>
<reference evidence="2 3" key="1">
    <citation type="submission" date="2017-11" db="EMBL/GenBank/DDBJ databases">
        <title>Biodiversity and function of Thalassospira species in the particle-attached aromatic-hydrocarbon-degrading consortia from the surface seawater of the China South Sea.</title>
        <authorList>
            <person name="Dong C."/>
            <person name="Liu R."/>
            <person name="Shao Z."/>
        </authorList>
    </citation>
    <scope>NUCLEOTIDE SEQUENCE [LARGE SCALE GENOMIC DNA]</scope>
    <source>
        <strain evidence="2 3">139Z-12</strain>
    </source>
</reference>
<organism evidence="2 3">
    <name type="scientific">Thalassospira povalilytica</name>
    <dbReference type="NCBI Taxonomy" id="732237"/>
    <lineage>
        <taxon>Bacteria</taxon>
        <taxon>Pseudomonadati</taxon>
        <taxon>Pseudomonadota</taxon>
        <taxon>Alphaproteobacteria</taxon>
        <taxon>Rhodospirillales</taxon>
        <taxon>Thalassospiraceae</taxon>
        <taxon>Thalassospira</taxon>
    </lineage>
</organism>
<comment type="caution">
    <text evidence="2">The sequence shown here is derived from an EMBL/GenBank/DDBJ whole genome shotgun (WGS) entry which is preliminary data.</text>
</comment>
<sequence length="63" mass="6674">MSAKVGQRGTGNPGASGGMGHRDADGRRNHMVLAACVQIEDRMAGHRPHTASKLILILRSILV</sequence>
<keyword evidence="3" id="KW-1185">Reference proteome</keyword>
<dbReference type="EMBL" id="PGTS01000003">
    <property type="protein sequence ID" value="PKR50136.1"/>
    <property type="molecule type" value="Genomic_DNA"/>
</dbReference>
<proteinExistence type="predicted"/>
<feature type="region of interest" description="Disordered" evidence="1">
    <location>
        <begin position="1"/>
        <end position="26"/>
    </location>
</feature>
<gene>
    <name evidence="2" type="ORF">CU041_10555</name>
</gene>
<evidence type="ECO:0000313" key="2">
    <source>
        <dbReference type="EMBL" id="PKR50136.1"/>
    </source>
</evidence>
<evidence type="ECO:0000313" key="3">
    <source>
        <dbReference type="Proteomes" id="UP000233365"/>
    </source>
</evidence>
<feature type="compositionally biased region" description="Gly residues" evidence="1">
    <location>
        <begin position="8"/>
        <end position="19"/>
    </location>
</feature>